<gene>
    <name evidence="1" type="ORF">C1I98_26150</name>
</gene>
<dbReference type="Proteomes" id="UP000248544">
    <property type="component" value="Unassembled WGS sequence"/>
</dbReference>
<accession>A0A2W2G385</accession>
<protein>
    <submittedName>
        <fullName evidence="1">Uncharacterized protein</fullName>
    </submittedName>
</protein>
<dbReference type="EMBL" id="POUA01000246">
    <property type="protein sequence ID" value="PZG36839.1"/>
    <property type="molecule type" value="Genomic_DNA"/>
</dbReference>
<comment type="caution">
    <text evidence="1">The sequence shown here is derived from an EMBL/GenBank/DDBJ whole genome shotgun (WGS) entry which is preliminary data.</text>
</comment>
<dbReference type="AlphaFoldDB" id="A0A2W2G385"/>
<evidence type="ECO:0000313" key="2">
    <source>
        <dbReference type="Proteomes" id="UP000248544"/>
    </source>
</evidence>
<proteinExistence type="predicted"/>
<keyword evidence="2" id="KW-1185">Reference proteome</keyword>
<sequence>MTQVLQLRGTESMDALDELSMGGRALSLDWHVNSPRTLVYSANGGYIMGMDIYRPSGRRGSDPRALDAYGEDLRFDWSDTSWRADPDLSAGWLEYVEWSETHEEDGEEDFPDEWIDLEQLAIDGYSPTLAEGVTSAFVFIGRITGREFDHDWMRGVHSCYLIE</sequence>
<reference evidence="1 2" key="1">
    <citation type="submission" date="2018-01" db="EMBL/GenBank/DDBJ databases">
        <title>Draft genome sequence of Sphaerisporangium sp. 7K107.</title>
        <authorList>
            <person name="Sahin N."/>
            <person name="Saygin H."/>
            <person name="Ay H."/>
        </authorList>
    </citation>
    <scope>NUCLEOTIDE SEQUENCE [LARGE SCALE GENOMIC DNA]</scope>
    <source>
        <strain evidence="1 2">7K107</strain>
    </source>
</reference>
<dbReference type="RefSeq" id="WP_111170087.1">
    <property type="nucleotide sequence ID" value="NZ_POUA01000246.1"/>
</dbReference>
<name>A0A2W2G385_9ACTN</name>
<evidence type="ECO:0000313" key="1">
    <source>
        <dbReference type="EMBL" id="PZG36839.1"/>
    </source>
</evidence>
<organism evidence="1 2">
    <name type="scientific">Spongiactinospora gelatinilytica</name>
    <dbReference type="NCBI Taxonomy" id="2666298"/>
    <lineage>
        <taxon>Bacteria</taxon>
        <taxon>Bacillati</taxon>
        <taxon>Actinomycetota</taxon>
        <taxon>Actinomycetes</taxon>
        <taxon>Streptosporangiales</taxon>
        <taxon>Streptosporangiaceae</taxon>
        <taxon>Spongiactinospora</taxon>
    </lineage>
</organism>